<organism evidence="1 2">
    <name type="scientific">Suillus luteus UH-Slu-Lm8-n1</name>
    <dbReference type="NCBI Taxonomy" id="930992"/>
    <lineage>
        <taxon>Eukaryota</taxon>
        <taxon>Fungi</taxon>
        <taxon>Dikarya</taxon>
        <taxon>Basidiomycota</taxon>
        <taxon>Agaricomycotina</taxon>
        <taxon>Agaricomycetes</taxon>
        <taxon>Agaricomycetidae</taxon>
        <taxon>Boletales</taxon>
        <taxon>Suillineae</taxon>
        <taxon>Suillaceae</taxon>
        <taxon>Suillus</taxon>
    </lineage>
</organism>
<dbReference type="InParanoid" id="A0A0D0BDR2"/>
<keyword evidence="2" id="KW-1185">Reference proteome</keyword>
<reference evidence="2" key="2">
    <citation type="submission" date="2015-01" db="EMBL/GenBank/DDBJ databases">
        <title>Evolutionary Origins and Diversification of the Mycorrhizal Mutualists.</title>
        <authorList>
            <consortium name="DOE Joint Genome Institute"/>
            <consortium name="Mycorrhizal Genomics Consortium"/>
            <person name="Kohler A."/>
            <person name="Kuo A."/>
            <person name="Nagy L.G."/>
            <person name="Floudas D."/>
            <person name="Copeland A."/>
            <person name="Barry K.W."/>
            <person name="Cichocki N."/>
            <person name="Veneault-Fourrey C."/>
            <person name="LaButti K."/>
            <person name="Lindquist E.A."/>
            <person name="Lipzen A."/>
            <person name="Lundell T."/>
            <person name="Morin E."/>
            <person name="Murat C."/>
            <person name="Riley R."/>
            <person name="Ohm R."/>
            <person name="Sun H."/>
            <person name="Tunlid A."/>
            <person name="Henrissat B."/>
            <person name="Grigoriev I.V."/>
            <person name="Hibbett D.S."/>
            <person name="Martin F."/>
        </authorList>
    </citation>
    <scope>NUCLEOTIDE SEQUENCE [LARGE SCALE GENOMIC DNA]</scope>
    <source>
        <strain evidence="2">UH-Slu-Lm8-n1</strain>
    </source>
</reference>
<sequence>MLTSQHEETFLTTFQAISTRLPSGHAEIAPYIFNYLGSHSSMHPRLSVITQNLAPSFMYEVAGNRRRSDILLGRARQPINHDTDAPPHTSFGLENRARTYARSRRWHGFQSL</sequence>
<reference evidence="1 2" key="1">
    <citation type="submission" date="2014-04" db="EMBL/GenBank/DDBJ databases">
        <authorList>
            <consortium name="DOE Joint Genome Institute"/>
            <person name="Kuo A."/>
            <person name="Ruytinx J."/>
            <person name="Rineau F."/>
            <person name="Colpaert J."/>
            <person name="Kohler A."/>
            <person name="Nagy L.G."/>
            <person name="Floudas D."/>
            <person name="Copeland A."/>
            <person name="Barry K.W."/>
            <person name="Cichocki N."/>
            <person name="Veneault-Fourrey C."/>
            <person name="LaButti K."/>
            <person name="Lindquist E.A."/>
            <person name="Lipzen A."/>
            <person name="Lundell T."/>
            <person name="Morin E."/>
            <person name="Murat C."/>
            <person name="Sun H."/>
            <person name="Tunlid A."/>
            <person name="Henrissat B."/>
            <person name="Grigoriev I.V."/>
            <person name="Hibbett D.S."/>
            <person name="Martin F."/>
            <person name="Nordberg H.P."/>
            <person name="Cantor M.N."/>
            <person name="Hua S.X."/>
        </authorList>
    </citation>
    <scope>NUCLEOTIDE SEQUENCE [LARGE SCALE GENOMIC DNA]</scope>
    <source>
        <strain evidence="1 2">UH-Slu-Lm8-n1</strain>
    </source>
</reference>
<evidence type="ECO:0000313" key="1">
    <source>
        <dbReference type="EMBL" id="KIK47939.1"/>
    </source>
</evidence>
<accession>A0A0D0BDR2</accession>
<dbReference type="HOGENOM" id="CLU_2147510_0_0_1"/>
<protein>
    <submittedName>
        <fullName evidence="1">Uncharacterized protein</fullName>
    </submittedName>
</protein>
<dbReference type="AlphaFoldDB" id="A0A0D0BDR2"/>
<gene>
    <name evidence="1" type="ORF">CY34DRAFT_798804</name>
</gene>
<evidence type="ECO:0000313" key="2">
    <source>
        <dbReference type="Proteomes" id="UP000054485"/>
    </source>
</evidence>
<name>A0A0D0BDR2_9AGAM</name>
<dbReference type="EMBL" id="KN835142">
    <property type="protein sequence ID" value="KIK47939.1"/>
    <property type="molecule type" value="Genomic_DNA"/>
</dbReference>
<proteinExistence type="predicted"/>
<dbReference type="Proteomes" id="UP000054485">
    <property type="component" value="Unassembled WGS sequence"/>
</dbReference>
<dbReference type="OrthoDB" id="3070804at2759"/>